<evidence type="ECO:0000313" key="9">
    <source>
        <dbReference type="EMBL" id="MYH62605.1"/>
    </source>
</evidence>
<feature type="domain" description="N-acetyltransferase" evidence="8">
    <location>
        <begin position="190"/>
        <end position="339"/>
    </location>
</feature>
<evidence type="ECO:0000256" key="2">
    <source>
        <dbReference type="ARBA" id="ARBA00022679"/>
    </source>
</evidence>
<dbReference type="GO" id="GO:0016747">
    <property type="term" value="F:acyltransferase activity, transferring groups other than amino-acyl groups"/>
    <property type="evidence" value="ECO:0007669"/>
    <property type="project" value="InterPro"/>
</dbReference>
<comment type="caution">
    <text evidence="9">The sequence shown here is derived from an EMBL/GenBank/DDBJ whole genome shotgun (WGS) entry which is preliminary data.</text>
</comment>
<comment type="similarity">
    <text evidence="1">Belongs to the FemABX family.</text>
</comment>
<evidence type="ECO:0000256" key="5">
    <source>
        <dbReference type="ARBA" id="ARBA00023315"/>
    </source>
</evidence>
<keyword evidence="6" id="KW-0961">Cell wall biogenesis/degradation</keyword>
<proteinExistence type="inferred from homology"/>
<dbReference type="GO" id="GO:0071555">
    <property type="term" value="P:cell wall organization"/>
    <property type="evidence" value="ECO:0007669"/>
    <property type="project" value="UniProtKB-KW"/>
</dbReference>
<reference evidence="9" key="1">
    <citation type="submission" date="2019-09" db="EMBL/GenBank/DDBJ databases">
        <title>Characterisation of the sponge microbiome using genome-centric metagenomics.</title>
        <authorList>
            <person name="Engelberts J.P."/>
            <person name="Robbins S.J."/>
            <person name="De Goeij J.M."/>
            <person name="Aranda M."/>
            <person name="Bell S.C."/>
            <person name="Webster N.S."/>
        </authorList>
    </citation>
    <scope>NUCLEOTIDE SEQUENCE</scope>
    <source>
        <strain evidence="9">SB0675_bin_29</strain>
    </source>
</reference>
<evidence type="ECO:0000256" key="7">
    <source>
        <dbReference type="SAM" id="MobiDB-lite"/>
    </source>
</evidence>
<dbReference type="InterPro" id="IPR050644">
    <property type="entry name" value="PG_Glycine_Bridge_Synth"/>
</dbReference>
<dbReference type="GO" id="GO:0009252">
    <property type="term" value="P:peptidoglycan biosynthetic process"/>
    <property type="evidence" value="ECO:0007669"/>
    <property type="project" value="UniProtKB-KW"/>
</dbReference>
<feature type="region of interest" description="Disordered" evidence="7">
    <location>
        <begin position="381"/>
        <end position="403"/>
    </location>
</feature>
<sequence>MKGRPPGQPLLAGYASGTTGGTVTDQAVEWNEFVSNHTAGHLLQTHEWAALKCRSGWWARHVLLPETADGGAAQAGAMLLFRRILGQVLAYVPRGPLVDWSDAALTEAVVARLCDVARQEGAFALKIEPGLLDTAANRQRLIAAGFQPSPQTIQPRSTVVVDLQPNDDAILARMKSKWRYNIRLAARKGVSVRELEAHELPVFQQLMEETGKRDGFSVHSAAYYRDAYELLAARWGAFLLAFYEGDPLASIAVFAAGSTACYLWGDSSNHHRNLMPTHALQWEAKRWAKERGCARYDLWGIPDEIGTIATGLWEEGRKTVSAEKAPVDLNALPAGDLWGVFRFKQGFGGALERTVGAWDLPLQRQVYNLYQGALLAKDRAAQSRHGAKKQEERAKTPSPSSTGVALEPVVTAKAWEELLAQLPPDRSHVLQSWSWGAVKAGSGWRVERWRLLRGGRPLGAFQWLSRQPSPALPLRVAYVPKGPLLDWSDDEAAALVLAQIEELCRRRKCVQVKIDPDVGERDGEGVRLKQLLLQRNWRFSPEQIQFKNTGFTDITQSDEELLASFKSKWRYNIRLAERRGVTVRCGDVTDLPGFYRLYQETSARDSFLIRPFAYYDALWRMFLKMQEDEGTRTGGALLLAEHAQESQPVAGLFLLRYGSQTLYFNGASSARRRRDMPNYLLQWRALQWARAQGCTVYDWWGAPTNPEDPTDPLQGVWRFKEGFAARMAVHTGAWDWSPSPLLWHGYHRGKSLLLEQMRKRHG</sequence>
<keyword evidence="2 9" id="KW-0808">Transferase</keyword>
<dbReference type="Gene3D" id="3.40.630.30">
    <property type="match status" value="4"/>
</dbReference>
<dbReference type="AlphaFoldDB" id="A0A6B1G5Z0"/>
<protein>
    <submittedName>
        <fullName evidence="9">Peptidoglycan bridge formation glycyltransferase FemA/FemB family protein</fullName>
    </submittedName>
</protein>
<dbReference type="PROSITE" id="PS51191">
    <property type="entry name" value="FEMABX"/>
    <property type="match status" value="2"/>
</dbReference>
<keyword evidence="5" id="KW-0012">Acyltransferase</keyword>
<dbReference type="PANTHER" id="PTHR36174:SF1">
    <property type="entry name" value="LIPID II:GLYCINE GLYCYLTRANSFERASE"/>
    <property type="match status" value="1"/>
</dbReference>
<dbReference type="GO" id="GO:0016755">
    <property type="term" value="F:aminoacyltransferase activity"/>
    <property type="evidence" value="ECO:0007669"/>
    <property type="project" value="InterPro"/>
</dbReference>
<keyword evidence="4" id="KW-0573">Peptidoglycan synthesis</keyword>
<evidence type="ECO:0000256" key="6">
    <source>
        <dbReference type="ARBA" id="ARBA00023316"/>
    </source>
</evidence>
<evidence type="ECO:0000256" key="3">
    <source>
        <dbReference type="ARBA" id="ARBA00022960"/>
    </source>
</evidence>
<dbReference type="Pfam" id="PF02388">
    <property type="entry name" value="FemAB"/>
    <property type="match status" value="6"/>
</dbReference>
<dbReference type="InterPro" id="IPR003447">
    <property type="entry name" value="FEMABX"/>
</dbReference>
<accession>A0A6B1G5Z0</accession>
<dbReference type="InterPro" id="IPR016181">
    <property type="entry name" value="Acyl_CoA_acyltransferase"/>
</dbReference>
<organism evidence="9">
    <name type="scientific">Caldilineaceae bacterium SB0675_bin_29</name>
    <dbReference type="NCBI Taxonomy" id="2605266"/>
    <lineage>
        <taxon>Bacteria</taxon>
        <taxon>Bacillati</taxon>
        <taxon>Chloroflexota</taxon>
        <taxon>Caldilineae</taxon>
        <taxon>Caldilineales</taxon>
        <taxon>Caldilineaceae</taxon>
    </lineage>
</organism>
<dbReference type="PANTHER" id="PTHR36174">
    <property type="entry name" value="LIPID II:GLYCINE GLYCYLTRANSFERASE"/>
    <property type="match status" value="1"/>
</dbReference>
<dbReference type="PROSITE" id="PS51186">
    <property type="entry name" value="GNAT"/>
    <property type="match status" value="1"/>
</dbReference>
<evidence type="ECO:0000256" key="1">
    <source>
        <dbReference type="ARBA" id="ARBA00009943"/>
    </source>
</evidence>
<evidence type="ECO:0000256" key="4">
    <source>
        <dbReference type="ARBA" id="ARBA00022984"/>
    </source>
</evidence>
<evidence type="ECO:0000259" key="8">
    <source>
        <dbReference type="PROSITE" id="PS51186"/>
    </source>
</evidence>
<keyword evidence="3" id="KW-0133">Cell shape</keyword>
<dbReference type="EMBL" id="VYDA01000465">
    <property type="protein sequence ID" value="MYH62605.1"/>
    <property type="molecule type" value="Genomic_DNA"/>
</dbReference>
<dbReference type="GO" id="GO:0008360">
    <property type="term" value="P:regulation of cell shape"/>
    <property type="evidence" value="ECO:0007669"/>
    <property type="project" value="UniProtKB-KW"/>
</dbReference>
<dbReference type="SUPFAM" id="SSF55729">
    <property type="entry name" value="Acyl-CoA N-acyltransferases (Nat)"/>
    <property type="match status" value="4"/>
</dbReference>
<name>A0A6B1G5Z0_9CHLR</name>
<dbReference type="InterPro" id="IPR000182">
    <property type="entry name" value="GNAT_dom"/>
</dbReference>
<gene>
    <name evidence="9" type="ORF">F4148_12905</name>
</gene>